<dbReference type="Proteomes" id="UP001523565">
    <property type="component" value="Unassembled WGS sequence"/>
</dbReference>
<dbReference type="SMART" id="SM00316">
    <property type="entry name" value="S1"/>
    <property type="match status" value="3"/>
</dbReference>
<feature type="domain" description="S1 motif" evidence="2">
    <location>
        <begin position="144"/>
        <end position="205"/>
    </location>
</feature>
<gene>
    <name evidence="3" type="ORF">NK118_08585</name>
</gene>
<accession>A0ABT1EHX5</accession>
<dbReference type="InterPro" id="IPR012340">
    <property type="entry name" value="NA-bd_OB-fold"/>
</dbReference>
<dbReference type="PIRSF" id="PIRSF012524">
    <property type="entry name" value="YitL_S1"/>
    <property type="match status" value="1"/>
</dbReference>
<proteinExistence type="inferred from homology"/>
<evidence type="ECO:0000313" key="4">
    <source>
        <dbReference type="Proteomes" id="UP001523565"/>
    </source>
</evidence>
<dbReference type="RefSeq" id="WP_262069186.1">
    <property type="nucleotide sequence ID" value="NZ_JAMXOC010000011.1"/>
</dbReference>
<dbReference type="Pfam" id="PF17783">
    <property type="entry name" value="WHD_CvfB"/>
    <property type="match status" value="1"/>
</dbReference>
<organism evidence="3 4">
    <name type="scientific">Ohessyouella blattaphilus</name>
    <dbReference type="NCBI Taxonomy" id="2949333"/>
    <lineage>
        <taxon>Bacteria</taxon>
        <taxon>Bacillati</taxon>
        <taxon>Bacillota</taxon>
        <taxon>Clostridia</taxon>
        <taxon>Lachnospirales</taxon>
        <taxon>Lachnospiraceae</taxon>
        <taxon>Ohessyouella</taxon>
    </lineage>
</organism>
<dbReference type="Gene3D" id="1.10.10.10">
    <property type="entry name" value="Winged helix-like DNA-binding domain superfamily/Winged helix DNA-binding domain"/>
    <property type="match status" value="1"/>
</dbReference>
<comment type="caution">
    <text evidence="3">The sequence shown here is derived from an EMBL/GenBank/DDBJ whole genome shotgun (WGS) entry which is preliminary data.</text>
</comment>
<dbReference type="InterPro" id="IPR036388">
    <property type="entry name" value="WH-like_DNA-bd_sf"/>
</dbReference>
<keyword evidence="4" id="KW-1185">Reference proteome</keyword>
<evidence type="ECO:0000256" key="1">
    <source>
        <dbReference type="PIRNR" id="PIRNR012524"/>
    </source>
</evidence>
<evidence type="ECO:0000259" key="2">
    <source>
        <dbReference type="PROSITE" id="PS50126"/>
    </source>
</evidence>
<dbReference type="PANTHER" id="PTHR37296">
    <property type="entry name" value="CONSERVED VIRULENCE FACTOR B"/>
    <property type="match status" value="1"/>
</dbReference>
<protein>
    <submittedName>
        <fullName evidence="3">S1-like domain-containing RNA-binding protein</fullName>
    </submittedName>
</protein>
<dbReference type="Gene3D" id="2.40.50.140">
    <property type="entry name" value="Nucleic acid-binding proteins"/>
    <property type="match status" value="2"/>
</dbReference>
<dbReference type="Pfam" id="PF13509">
    <property type="entry name" value="S1_2"/>
    <property type="match status" value="2"/>
</dbReference>
<evidence type="ECO:0000313" key="3">
    <source>
        <dbReference type="EMBL" id="MCP1110306.1"/>
    </source>
</evidence>
<sequence length="275" mass="30327">MLAQKIGTYVELPVVKIVDFGFYLGSEEDKVLLPKKEGSNLSEGEVVSVFLYKDSEDRLIATTQKPKLQVGELALLEVKEATKIGAFLDWGLPKDLLLPYKEQTGKVQAGDQALVVLYVDKTGRLAATMKVYEYLEKDAPYQKDDEVQGIVYEKSDNFGAFVAVDYRYSARIASDSGAGGVDVGDEITARVASVQPDGKLNLSLRKKAYLQMDDDSQMIMARIELLGGSLPFTDKAPAGRIKEEFGLSKNAFKRGVGRLLKEGKIRITETSIEKI</sequence>
<dbReference type="InterPro" id="IPR003029">
    <property type="entry name" value="S1_domain"/>
</dbReference>
<dbReference type="EMBL" id="JAMZFV010000011">
    <property type="protein sequence ID" value="MCP1110306.1"/>
    <property type="molecule type" value="Genomic_DNA"/>
</dbReference>
<name>A0ABT1EHX5_9FIRM</name>
<dbReference type="InterPro" id="IPR014464">
    <property type="entry name" value="CvfB_fam"/>
</dbReference>
<comment type="similarity">
    <text evidence="1">Belongs to the CvfB family.</text>
</comment>
<reference evidence="3 4" key="1">
    <citation type="journal article" date="2022" name="Genome Biol. Evol.">
        <title>Host diet, physiology and behaviors set the stage for Lachnospiraceae cladogenesis.</title>
        <authorList>
            <person name="Vera-Ponce De Leon A."/>
            <person name="Schneider M."/>
            <person name="Jahnes B.C."/>
            <person name="Sadowski V."/>
            <person name="Camuy-Velez L.A."/>
            <person name="Duan J."/>
            <person name="Sabree Z.L."/>
        </authorList>
    </citation>
    <scope>NUCLEOTIDE SEQUENCE [LARGE SCALE GENOMIC DNA]</scope>
    <source>
        <strain evidence="3 4">PAL227</strain>
    </source>
</reference>
<dbReference type="InterPro" id="IPR040764">
    <property type="entry name" value="CvfB_WH"/>
</dbReference>
<dbReference type="SUPFAM" id="SSF50249">
    <property type="entry name" value="Nucleic acid-binding proteins"/>
    <property type="match status" value="1"/>
</dbReference>
<dbReference type="InterPro" id="IPR039566">
    <property type="entry name" value="CvfB_S1_st"/>
</dbReference>
<dbReference type="PANTHER" id="PTHR37296:SF1">
    <property type="entry name" value="CONSERVED VIRULENCE FACTOR B"/>
    <property type="match status" value="1"/>
</dbReference>
<dbReference type="PROSITE" id="PS50126">
    <property type="entry name" value="S1"/>
    <property type="match status" value="1"/>
</dbReference>